<evidence type="ECO:0000313" key="9">
    <source>
        <dbReference type="EMBL" id="CAF1488438.1"/>
    </source>
</evidence>
<dbReference type="EMBL" id="CAJOBA010054802">
    <property type="protein sequence ID" value="CAF4277857.1"/>
    <property type="molecule type" value="Genomic_DNA"/>
</dbReference>
<dbReference type="GO" id="GO:0005739">
    <property type="term" value="C:mitochondrion"/>
    <property type="evidence" value="ECO:0007669"/>
    <property type="project" value="UniProtKB-SubCell"/>
</dbReference>
<reference evidence="10" key="1">
    <citation type="submission" date="2021-02" db="EMBL/GenBank/DDBJ databases">
        <authorList>
            <person name="Nowell W R."/>
        </authorList>
    </citation>
    <scope>NUCLEOTIDE SEQUENCE</scope>
</reference>
<dbReference type="Proteomes" id="UP000682733">
    <property type="component" value="Unassembled WGS sequence"/>
</dbReference>
<evidence type="ECO:0000256" key="3">
    <source>
        <dbReference type="ARBA" id="ARBA00011935"/>
    </source>
</evidence>
<comment type="similarity">
    <text evidence="2">Belongs to the NDUFAF7 family.</text>
</comment>
<dbReference type="Pfam" id="PF02636">
    <property type="entry name" value="Methyltransf_28"/>
    <property type="match status" value="1"/>
</dbReference>
<dbReference type="AlphaFoldDB" id="A0A8S2T957"/>
<evidence type="ECO:0000313" key="10">
    <source>
        <dbReference type="EMBL" id="CAF4277857.1"/>
    </source>
</evidence>
<accession>A0A8S2T957</accession>
<protein>
    <recommendedName>
        <fullName evidence="3">type II protein arginine methyltransferase</fullName>
        <ecNumber evidence="3">2.1.1.320</ecNumber>
    </recommendedName>
    <alternativeName>
        <fullName evidence="7">Protein midA homolog</fullName>
    </alternativeName>
</protein>
<keyword evidence="4" id="KW-0489">Methyltransferase</keyword>
<keyword evidence="5" id="KW-0808">Transferase</keyword>
<dbReference type="SUPFAM" id="SSF53335">
    <property type="entry name" value="S-adenosyl-L-methionine-dependent methyltransferases"/>
    <property type="match status" value="1"/>
</dbReference>
<evidence type="ECO:0000256" key="1">
    <source>
        <dbReference type="ARBA" id="ARBA00004173"/>
    </source>
</evidence>
<evidence type="ECO:0000313" key="11">
    <source>
        <dbReference type="Proteomes" id="UP000682733"/>
    </source>
</evidence>
<feature type="non-terminal residue" evidence="10">
    <location>
        <position position="1"/>
    </location>
</feature>
<gene>
    <name evidence="9" type="ORF">OVA965_LOCUS36383</name>
    <name evidence="10" type="ORF">TMI583_LOCUS37389</name>
</gene>
<dbReference type="InterPro" id="IPR003788">
    <property type="entry name" value="NDUFAF7"/>
</dbReference>
<sequence>NCPFFSGSFKVERRSLLHDLLDPLQLIFGSEENELLIIQLYNLASESAISSTCNNLTRHLKEKQKAVIKKGWLLKVLEVGAGTGASTLPFLNHLLDFANQTQTRIEYIFTDISPAFFIKAQRTFDQLLNEKNQQNLVHISYRVLDLNVVDINSTVFNSELFDTILDV</sequence>
<dbReference type="GO" id="GO:0035243">
    <property type="term" value="F:protein-arginine omega-N symmetric methyltransferase activity"/>
    <property type="evidence" value="ECO:0007669"/>
    <property type="project" value="UniProtKB-EC"/>
</dbReference>
<evidence type="ECO:0000256" key="8">
    <source>
        <dbReference type="ARBA" id="ARBA00048612"/>
    </source>
</evidence>
<comment type="subcellular location">
    <subcellularLocation>
        <location evidence="1">Mitochondrion</location>
    </subcellularLocation>
</comment>
<evidence type="ECO:0000256" key="6">
    <source>
        <dbReference type="ARBA" id="ARBA00023128"/>
    </source>
</evidence>
<evidence type="ECO:0000256" key="4">
    <source>
        <dbReference type="ARBA" id="ARBA00022603"/>
    </source>
</evidence>
<proteinExistence type="inferred from homology"/>
<keyword evidence="6" id="KW-0496">Mitochondrion</keyword>
<dbReference type="Proteomes" id="UP000677228">
    <property type="component" value="Unassembled WGS sequence"/>
</dbReference>
<dbReference type="EC" id="2.1.1.320" evidence="3"/>
<comment type="catalytic activity">
    <reaction evidence="8">
        <text>L-arginyl-[protein] + 2 S-adenosyl-L-methionine = N(omega),N(omega)'-dimethyl-L-arginyl-[protein] + 2 S-adenosyl-L-homocysteine + 2 H(+)</text>
        <dbReference type="Rhea" id="RHEA:48108"/>
        <dbReference type="Rhea" id="RHEA-COMP:10532"/>
        <dbReference type="Rhea" id="RHEA-COMP:11992"/>
        <dbReference type="ChEBI" id="CHEBI:15378"/>
        <dbReference type="ChEBI" id="CHEBI:29965"/>
        <dbReference type="ChEBI" id="CHEBI:57856"/>
        <dbReference type="ChEBI" id="CHEBI:59789"/>
        <dbReference type="ChEBI" id="CHEBI:88221"/>
        <dbReference type="EC" id="2.1.1.320"/>
    </reaction>
</comment>
<dbReference type="InterPro" id="IPR029063">
    <property type="entry name" value="SAM-dependent_MTases_sf"/>
</dbReference>
<dbReference type="GO" id="GO:0032259">
    <property type="term" value="P:methylation"/>
    <property type="evidence" value="ECO:0007669"/>
    <property type="project" value="UniProtKB-KW"/>
</dbReference>
<name>A0A8S2T957_9BILA</name>
<dbReference type="EMBL" id="CAJNOK010032852">
    <property type="protein sequence ID" value="CAF1488438.1"/>
    <property type="molecule type" value="Genomic_DNA"/>
</dbReference>
<evidence type="ECO:0000256" key="5">
    <source>
        <dbReference type="ARBA" id="ARBA00022679"/>
    </source>
</evidence>
<comment type="caution">
    <text evidence="10">The sequence shown here is derived from an EMBL/GenBank/DDBJ whole genome shotgun (WGS) entry which is preliminary data.</text>
</comment>
<organism evidence="10 11">
    <name type="scientific">Didymodactylos carnosus</name>
    <dbReference type="NCBI Taxonomy" id="1234261"/>
    <lineage>
        <taxon>Eukaryota</taxon>
        <taxon>Metazoa</taxon>
        <taxon>Spiralia</taxon>
        <taxon>Gnathifera</taxon>
        <taxon>Rotifera</taxon>
        <taxon>Eurotatoria</taxon>
        <taxon>Bdelloidea</taxon>
        <taxon>Philodinida</taxon>
        <taxon>Philodinidae</taxon>
        <taxon>Didymodactylos</taxon>
    </lineage>
</organism>
<evidence type="ECO:0000256" key="2">
    <source>
        <dbReference type="ARBA" id="ARBA00005891"/>
    </source>
</evidence>
<dbReference type="Gene3D" id="3.40.50.150">
    <property type="entry name" value="Vaccinia Virus protein VP39"/>
    <property type="match status" value="1"/>
</dbReference>
<evidence type="ECO:0000256" key="7">
    <source>
        <dbReference type="ARBA" id="ARBA00030400"/>
    </source>
</evidence>